<accession>A0A0F5FRI7</accession>
<dbReference type="GO" id="GO:0016491">
    <property type="term" value="F:oxidoreductase activity"/>
    <property type="evidence" value="ECO:0007669"/>
    <property type="project" value="InterPro"/>
</dbReference>
<proteinExistence type="predicted"/>
<evidence type="ECO:0000313" key="3">
    <source>
        <dbReference type="Proteomes" id="UP000033632"/>
    </source>
</evidence>
<keyword evidence="3" id="KW-1185">Reference proteome</keyword>
<dbReference type="PANTHER" id="PTHR30543">
    <property type="entry name" value="CHROMATE REDUCTASE"/>
    <property type="match status" value="1"/>
</dbReference>
<dbReference type="Gene3D" id="3.40.50.360">
    <property type="match status" value="1"/>
</dbReference>
<dbReference type="AlphaFoldDB" id="A0A0F5FRI7"/>
<dbReference type="RefSeq" id="WP_046108995.1">
    <property type="nucleotide sequence ID" value="NZ_JZEX01000116.1"/>
</dbReference>
<dbReference type="InterPro" id="IPR050712">
    <property type="entry name" value="NAD(P)H-dep_reductase"/>
</dbReference>
<dbReference type="Pfam" id="PF03358">
    <property type="entry name" value="FMN_red"/>
    <property type="match status" value="1"/>
</dbReference>
<gene>
    <name evidence="2" type="ORF">VE25_12655</name>
</gene>
<evidence type="ECO:0000259" key="1">
    <source>
        <dbReference type="Pfam" id="PF03358"/>
    </source>
</evidence>
<dbReference type="Proteomes" id="UP000033632">
    <property type="component" value="Unassembled WGS sequence"/>
</dbReference>
<protein>
    <submittedName>
        <fullName evidence="2">FMN reductase</fullName>
    </submittedName>
</protein>
<dbReference type="InterPro" id="IPR029039">
    <property type="entry name" value="Flavoprotein-like_sf"/>
</dbReference>
<dbReference type="InterPro" id="IPR005025">
    <property type="entry name" value="FMN_Rdtase-like_dom"/>
</dbReference>
<feature type="domain" description="NADPH-dependent FMN reductase-like" evidence="1">
    <location>
        <begin position="4"/>
        <end position="147"/>
    </location>
</feature>
<dbReference type="PATRIC" id="fig|443610.3.peg.772"/>
<dbReference type="EMBL" id="JZEX01000116">
    <property type="protein sequence ID" value="KKB11476.1"/>
    <property type="molecule type" value="Genomic_DNA"/>
</dbReference>
<comment type="caution">
    <text evidence="2">The sequence shown here is derived from an EMBL/GenBank/DDBJ whole genome shotgun (WGS) entry which is preliminary data.</text>
</comment>
<dbReference type="STRING" id="443610.VE25_12655"/>
<dbReference type="OrthoDB" id="9812295at2"/>
<sequence length="205" mass="22626">MSKPKIAVIISSTRDSRFGTKPAQWIFDLAKQREEFDVELVDLKDYDLPFFNEVASNAWAPSQDPKAVAWQKKVAEFDGYIFVVAEYNRSITGALKNAIDQAYVEWNRKVAGFVGYGSVGGARAIEHLRLIATELQMVSTRSAVHIGGSEFYTVWGGGKNEPMSAIEGAIGQSAKDMLDQLSWWVSATRAQRAADEAEATKQAAE</sequence>
<dbReference type="GO" id="GO:0005829">
    <property type="term" value="C:cytosol"/>
    <property type="evidence" value="ECO:0007669"/>
    <property type="project" value="TreeGrafter"/>
</dbReference>
<reference evidence="2 3" key="1">
    <citation type="submission" date="2015-03" db="EMBL/GenBank/DDBJ databases">
        <authorList>
            <person name="Hassan Y.I."/>
            <person name="Lepp D."/>
            <person name="Li X.-Z."/>
            <person name="Zhou T."/>
        </authorList>
    </citation>
    <scope>NUCLEOTIDE SEQUENCE [LARGE SCALE GENOMIC DNA]</scope>
    <source>
        <strain evidence="2 3">BD-c194</strain>
    </source>
</reference>
<dbReference type="SUPFAM" id="SSF52218">
    <property type="entry name" value="Flavoproteins"/>
    <property type="match status" value="1"/>
</dbReference>
<dbReference type="GO" id="GO:0010181">
    <property type="term" value="F:FMN binding"/>
    <property type="evidence" value="ECO:0007669"/>
    <property type="project" value="TreeGrafter"/>
</dbReference>
<dbReference type="PANTHER" id="PTHR30543:SF21">
    <property type="entry name" value="NAD(P)H-DEPENDENT FMN REDUCTASE LOT6"/>
    <property type="match status" value="1"/>
</dbReference>
<organism evidence="2 3">
    <name type="scientific">Devosia geojensis</name>
    <dbReference type="NCBI Taxonomy" id="443610"/>
    <lineage>
        <taxon>Bacteria</taxon>
        <taxon>Pseudomonadati</taxon>
        <taxon>Pseudomonadota</taxon>
        <taxon>Alphaproteobacteria</taxon>
        <taxon>Hyphomicrobiales</taxon>
        <taxon>Devosiaceae</taxon>
        <taxon>Devosia</taxon>
    </lineage>
</organism>
<name>A0A0F5FRI7_9HYPH</name>
<evidence type="ECO:0000313" key="2">
    <source>
        <dbReference type="EMBL" id="KKB11476.1"/>
    </source>
</evidence>